<evidence type="ECO:0000313" key="3">
    <source>
        <dbReference type="Proteomes" id="UP001449795"/>
    </source>
</evidence>
<sequence>MTPENTPENPAETLHEIKETFAATPDRSRVAMVFGGSRGIGAGLARRLARDGFAVGLTYVSRPEQAQEVAAAIQADGGRALAVRADSADPAALHAAVEQVVSHYGRLDVAVVNAGVLKLAPLERMSLDDLDLCLNVNVRGVVLAVQAGVARMHDGGRVVTIGSIAAIRPIAPGNSIYAMTKAAVAAFVQGAALDLARRGITINNIQPGPIETDMTDGMADHLVARMPLGRMGRPDDVAALASYLAGPASSFMTGASVTIDGGFIL</sequence>
<protein>
    <submittedName>
        <fullName evidence="2">SDR family oxidoreductase</fullName>
    </submittedName>
</protein>
<dbReference type="InterPro" id="IPR002347">
    <property type="entry name" value="SDR_fam"/>
</dbReference>
<dbReference type="Proteomes" id="UP001449795">
    <property type="component" value="Chromosome"/>
</dbReference>
<organism evidence="2 3">
    <name type="scientific">Nguyenibacter vanlangensis</name>
    <dbReference type="NCBI Taxonomy" id="1216886"/>
    <lineage>
        <taxon>Bacteria</taxon>
        <taxon>Pseudomonadati</taxon>
        <taxon>Pseudomonadota</taxon>
        <taxon>Alphaproteobacteria</taxon>
        <taxon>Acetobacterales</taxon>
        <taxon>Acetobacteraceae</taxon>
        <taxon>Nguyenibacter</taxon>
    </lineage>
</organism>
<evidence type="ECO:0000259" key="1">
    <source>
        <dbReference type="SMART" id="SM00822"/>
    </source>
</evidence>
<dbReference type="EMBL" id="CP152276">
    <property type="protein sequence ID" value="XAE44316.1"/>
    <property type="molecule type" value="Genomic_DNA"/>
</dbReference>
<dbReference type="Pfam" id="PF13561">
    <property type="entry name" value="adh_short_C2"/>
    <property type="match status" value="1"/>
</dbReference>
<dbReference type="InterPro" id="IPR057326">
    <property type="entry name" value="KR_dom"/>
</dbReference>
<dbReference type="SMART" id="SM00822">
    <property type="entry name" value="PKS_KR"/>
    <property type="match status" value="1"/>
</dbReference>
<accession>A0ABZ3D929</accession>
<feature type="domain" description="Ketoreductase" evidence="1">
    <location>
        <begin position="29"/>
        <end position="208"/>
    </location>
</feature>
<dbReference type="PROSITE" id="PS00061">
    <property type="entry name" value="ADH_SHORT"/>
    <property type="match status" value="1"/>
</dbReference>
<proteinExistence type="predicted"/>
<dbReference type="InterPro" id="IPR020904">
    <property type="entry name" value="Sc_DH/Rdtase_CS"/>
</dbReference>
<keyword evidence="3" id="KW-1185">Reference proteome</keyword>
<dbReference type="RefSeq" id="WP_218064148.1">
    <property type="nucleotide sequence ID" value="NZ_CP152276.1"/>
</dbReference>
<dbReference type="PANTHER" id="PTHR42760:SF50">
    <property type="entry name" value="SHORT-CHAIN DEHYDROGENASE-RELATED"/>
    <property type="match status" value="1"/>
</dbReference>
<name>A0ABZ3D929_9PROT</name>
<gene>
    <name evidence="2" type="ORF">AAC691_07775</name>
</gene>
<reference evidence="2 3" key="1">
    <citation type="submission" date="2024-04" db="EMBL/GenBank/DDBJ databases">
        <title>Complete genome sequence of Nguyenibacter vanlangesis HBCM-1154, a strain capable of nitrogen fixation, IAA production, and phosphorus solubilization isolated from sugarcane soil.</title>
        <authorList>
            <person name="MY HANH P."/>
        </authorList>
    </citation>
    <scope>NUCLEOTIDE SEQUENCE [LARGE SCALE GENOMIC DNA]</scope>
    <source>
        <strain evidence="2 3">HBCM 1154</strain>
    </source>
</reference>
<dbReference type="PANTHER" id="PTHR42760">
    <property type="entry name" value="SHORT-CHAIN DEHYDROGENASES/REDUCTASES FAMILY MEMBER"/>
    <property type="match status" value="1"/>
</dbReference>
<evidence type="ECO:0000313" key="2">
    <source>
        <dbReference type="EMBL" id="XAE44316.1"/>
    </source>
</evidence>